<organism evidence="3 4">
    <name type="scientific">Halosimplex aquaticum</name>
    <dbReference type="NCBI Taxonomy" id="3026162"/>
    <lineage>
        <taxon>Archaea</taxon>
        <taxon>Methanobacteriati</taxon>
        <taxon>Methanobacteriota</taxon>
        <taxon>Stenosarchaea group</taxon>
        <taxon>Halobacteria</taxon>
        <taxon>Halobacteriales</taxon>
        <taxon>Haloarculaceae</taxon>
        <taxon>Halosimplex</taxon>
    </lineage>
</organism>
<evidence type="ECO:0000313" key="3">
    <source>
        <dbReference type="EMBL" id="MFC7139551.1"/>
    </source>
</evidence>
<feature type="transmembrane region" description="Helical" evidence="1">
    <location>
        <begin position="71"/>
        <end position="91"/>
    </location>
</feature>
<protein>
    <submittedName>
        <fullName evidence="3">DUF5658 family protein</fullName>
    </submittedName>
</protein>
<sequence>MRGSLLTSTDRSWAFEGRSVGGADGRAVERALWAVVLASVALDVATTWLGLSMGLVEANPAMRWAIEGVGFGALVAAKALAVGGAMCLRAARPRHGTAIALGLALPWTVTVLVNAVVLASV</sequence>
<dbReference type="RefSeq" id="WP_274325137.1">
    <property type="nucleotide sequence ID" value="NZ_CP118158.1"/>
</dbReference>
<keyword evidence="1" id="KW-0472">Membrane</keyword>
<proteinExistence type="predicted"/>
<gene>
    <name evidence="3" type="ORF">ACFQMA_06825</name>
</gene>
<name>A0ABD5XZY7_9EURY</name>
<dbReference type="GeneID" id="78819810"/>
<accession>A0ABD5XZY7</accession>
<dbReference type="Pfam" id="PF18902">
    <property type="entry name" value="DUF5658"/>
    <property type="match status" value="1"/>
</dbReference>
<keyword evidence="4" id="KW-1185">Reference proteome</keyword>
<feature type="transmembrane region" description="Helical" evidence="1">
    <location>
        <begin position="98"/>
        <end position="119"/>
    </location>
</feature>
<evidence type="ECO:0000259" key="2">
    <source>
        <dbReference type="Pfam" id="PF18902"/>
    </source>
</evidence>
<keyword evidence="1" id="KW-1133">Transmembrane helix</keyword>
<dbReference type="Proteomes" id="UP001596432">
    <property type="component" value="Unassembled WGS sequence"/>
</dbReference>
<dbReference type="AlphaFoldDB" id="A0ABD5XZY7"/>
<reference evidence="3 4" key="1">
    <citation type="journal article" date="2019" name="Int. J. Syst. Evol. Microbiol.">
        <title>The Global Catalogue of Microorganisms (GCM) 10K type strain sequencing project: providing services to taxonomists for standard genome sequencing and annotation.</title>
        <authorList>
            <consortium name="The Broad Institute Genomics Platform"/>
            <consortium name="The Broad Institute Genome Sequencing Center for Infectious Disease"/>
            <person name="Wu L."/>
            <person name="Ma J."/>
        </authorList>
    </citation>
    <scope>NUCLEOTIDE SEQUENCE [LARGE SCALE GENOMIC DNA]</scope>
    <source>
        <strain evidence="3 4">XZYJT29</strain>
    </source>
</reference>
<evidence type="ECO:0000256" key="1">
    <source>
        <dbReference type="SAM" id="Phobius"/>
    </source>
</evidence>
<evidence type="ECO:0000313" key="4">
    <source>
        <dbReference type="Proteomes" id="UP001596432"/>
    </source>
</evidence>
<keyword evidence="1" id="KW-0812">Transmembrane</keyword>
<dbReference type="EMBL" id="JBHTAS010000001">
    <property type="protein sequence ID" value="MFC7139551.1"/>
    <property type="molecule type" value="Genomic_DNA"/>
</dbReference>
<comment type="caution">
    <text evidence="3">The sequence shown here is derived from an EMBL/GenBank/DDBJ whole genome shotgun (WGS) entry which is preliminary data.</text>
</comment>
<dbReference type="InterPro" id="IPR043717">
    <property type="entry name" value="DUF5658"/>
</dbReference>
<feature type="domain" description="DUF5658" evidence="2">
    <location>
        <begin position="36"/>
        <end position="117"/>
    </location>
</feature>
<feature type="transmembrane region" description="Helical" evidence="1">
    <location>
        <begin position="31"/>
        <end position="51"/>
    </location>
</feature>